<feature type="domain" description="ABC transporter" evidence="3">
    <location>
        <begin position="8"/>
        <end position="247"/>
    </location>
</feature>
<dbReference type="PROSITE" id="PS00211">
    <property type="entry name" value="ABC_TRANSPORTER_1"/>
    <property type="match status" value="1"/>
</dbReference>
<evidence type="ECO:0000256" key="1">
    <source>
        <dbReference type="ARBA" id="ARBA00022741"/>
    </source>
</evidence>
<comment type="caution">
    <text evidence="4">The sequence shown here is derived from an EMBL/GenBank/DDBJ whole genome shotgun (WGS) entry which is preliminary data.</text>
</comment>
<dbReference type="EMBL" id="VXRG01000113">
    <property type="protein sequence ID" value="MXY94482.1"/>
    <property type="molecule type" value="Genomic_DNA"/>
</dbReference>
<keyword evidence="2 4" id="KW-0067">ATP-binding</keyword>
<dbReference type="SUPFAM" id="SSF52540">
    <property type="entry name" value="P-loop containing nucleoside triphosphate hydrolases"/>
    <property type="match status" value="1"/>
</dbReference>
<dbReference type="PANTHER" id="PTHR43790">
    <property type="entry name" value="CARBOHYDRATE TRANSPORT ATP-BINDING PROTEIN MG119-RELATED"/>
    <property type="match status" value="1"/>
</dbReference>
<protein>
    <submittedName>
        <fullName evidence="4">Sugar ABC transporter ATP-binding protein</fullName>
    </submittedName>
</protein>
<reference evidence="4" key="1">
    <citation type="submission" date="2019-09" db="EMBL/GenBank/DDBJ databases">
        <title>Characterisation of the sponge microbiome using genome-centric metagenomics.</title>
        <authorList>
            <person name="Engelberts J.P."/>
            <person name="Robbins S.J."/>
            <person name="De Goeij J.M."/>
            <person name="Aranda M."/>
            <person name="Bell S.C."/>
            <person name="Webster N.S."/>
        </authorList>
    </citation>
    <scope>NUCLEOTIDE SEQUENCE</scope>
    <source>
        <strain evidence="4">SB0664_bin_27</strain>
    </source>
</reference>
<dbReference type="CDD" id="cd03216">
    <property type="entry name" value="ABC_Carb_Monos_I"/>
    <property type="match status" value="1"/>
</dbReference>
<evidence type="ECO:0000259" key="3">
    <source>
        <dbReference type="PROSITE" id="PS50893"/>
    </source>
</evidence>
<dbReference type="GO" id="GO:0005524">
    <property type="term" value="F:ATP binding"/>
    <property type="evidence" value="ECO:0007669"/>
    <property type="project" value="UniProtKB-KW"/>
</dbReference>
<dbReference type="Gene3D" id="3.40.50.300">
    <property type="entry name" value="P-loop containing nucleotide triphosphate hydrolases"/>
    <property type="match status" value="1"/>
</dbReference>
<dbReference type="InterPro" id="IPR003593">
    <property type="entry name" value="AAA+_ATPase"/>
</dbReference>
<dbReference type="InterPro" id="IPR003439">
    <property type="entry name" value="ABC_transporter-like_ATP-bd"/>
</dbReference>
<dbReference type="InterPro" id="IPR027417">
    <property type="entry name" value="P-loop_NTPase"/>
</dbReference>
<dbReference type="SMART" id="SM00382">
    <property type="entry name" value="AAA"/>
    <property type="match status" value="1"/>
</dbReference>
<organism evidence="4">
    <name type="scientific">Caldilineaceae bacterium SB0664_bin_27</name>
    <dbReference type="NCBI Taxonomy" id="2605260"/>
    <lineage>
        <taxon>Bacteria</taxon>
        <taxon>Bacillati</taxon>
        <taxon>Chloroflexota</taxon>
        <taxon>Caldilineae</taxon>
        <taxon>Caldilineales</taxon>
        <taxon>Caldilineaceae</taxon>
    </lineage>
</organism>
<dbReference type="Pfam" id="PF00005">
    <property type="entry name" value="ABC_tran"/>
    <property type="match status" value="1"/>
</dbReference>
<accession>A0A6B0YXL5</accession>
<name>A0A6B0YXL5_9CHLR</name>
<evidence type="ECO:0000313" key="4">
    <source>
        <dbReference type="EMBL" id="MXY94482.1"/>
    </source>
</evidence>
<sequence length="249" mass="26802">MASDEVILETIDLDKSFGAVHAVRTVSWKVYAGSVNALVGDNGAGKSTLIKLISGALQPNGGGFRVRGQETRIGGPAGAFGLGIAAVYQDLALVENRDVVMNMFLGSELTRGPGQIFLDHKGMLRQAHQVLDDIHARIPNVREMVRNLSGGQRQAVAVGRALIRGGEIIIMDEPTAALGVEQTQEVLQLIDTLRSQGKTIILISHNIQQVFEIADFISVMFHGELLGTRPREKATEAEVVAMIMGKRSP</sequence>
<proteinExistence type="predicted"/>
<dbReference type="PROSITE" id="PS50893">
    <property type="entry name" value="ABC_TRANSPORTER_2"/>
    <property type="match status" value="1"/>
</dbReference>
<evidence type="ECO:0000256" key="2">
    <source>
        <dbReference type="ARBA" id="ARBA00022840"/>
    </source>
</evidence>
<dbReference type="InterPro" id="IPR017871">
    <property type="entry name" value="ABC_transporter-like_CS"/>
</dbReference>
<gene>
    <name evidence="4" type="ORF">F4Y42_13660</name>
</gene>
<dbReference type="InterPro" id="IPR050107">
    <property type="entry name" value="ABC_carbohydrate_import_ATPase"/>
</dbReference>
<dbReference type="AlphaFoldDB" id="A0A6B0YXL5"/>
<keyword evidence="1" id="KW-0547">Nucleotide-binding</keyword>
<dbReference type="PANTHER" id="PTHR43790:SF8">
    <property type="entry name" value="SUGAR ABC TRANSPORTER ATP-BINDING PROTEIN"/>
    <property type="match status" value="1"/>
</dbReference>
<dbReference type="GO" id="GO:0016887">
    <property type="term" value="F:ATP hydrolysis activity"/>
    <property type="evidence" value="ECO:0007669"/>
    <property type="project" value="InterPro"/>
</dbReference>